<keyword evidence="16" id="KW-1185">Reference proteome</keyword>
<keyword evidence="8 12" id="KW-0249">Electron transport</keyword>
<dbReference type="Proteomes" id="UP001324185">
    <property type="component" value="Chromosome"/>
</dbReference>
<evidence type="ECO:0000256" key="9">
    <source>
        <dbReference type="ARBA" id="ARBA00023004"/>
    </source>
</evidence>
<keyword evidence="1 12" id="KW-0813">Transport</keyword>
<dbReference type="PANTHER" id="PTHR42859:SF3">
    <property type="entry name" value="ION-TRANSLOCATING OXIDOREDUCTASE COMPLEX SUBUNIT B"/>
    <property type="match status" value="1"/>
</dbReference>
<comment type="subunit">
    <text evidence="12">The complex is composed of six subunits: RnfA, RnfB, RnfC, RnfD, RnfE and RnfG.</text>
</comment>
<reference evidence="15 16" key="1">
    <citation type="submission" date="2023-11" db="EMBL/GenBank/DDBJ databases">
        <title>MicrobeMod: A computational toolkit for identifying prokaryotic methylation and restriction-modification with nanopore sequencing.</title>
        <authorList>
            <person name="Crits-Christoph A."/>
            <person name="Kang S.C."/>
            <person name="Lee H."/>
            <person name="Ostrov N."/>
        </authorList>
    </citation>
    <scope>NUCLEOTIDE SEQUENCE [LARGE SCALE GENOMIC DNA]</scope>
    <source>
        <strain evidence="15 16">DSMZ 16071</strain>
    </source>
</reference>
<evidence type="ECO:0000256" key="7">
    <source>
        <dbReference type="ARBA" id="ARBA00022967"/>
    </source>
</evidence>
<keyword evidence="6 12" id="KW-0677">Repeat</keyword>
<dbReference type="InterPro" id="IPR017900">
    <property type="entry name" value="4Fe4S_Fe_S_CS"/>
</dbReference>
<dbReference type="EMBL" id="CP140158">
    <property type="protein sequence ID" value="WQG84786.1"/>
    <property type="molecule type" value="Genomic_DNA"/>
</dbReference>
<dbReference type="InterPro" id="IPR016463">
    <property type="entry name" value="RnfB/RsxB_Proteobac"/>
</dbReference>
<evidence type="ECO:0000256" key="6">
    <source>
        <dbReference type="ARBA" id="ARBA00022737"/>
    </source>
</evidence>
<keyword evidence="4 12" id="KW-0997">Cell inner membrane</keyword>
<evidence type="ECO:0000256" key="12">
    <source>
        <dbReference type="HAMAP-Rule" id="MF_00463"/>
    </source>
</evidence>
<protein>
    <recommendedName>
        <fullName evidence="12">Ion-translocating oxidoreductase complex subunit B</fullName>
        <ecNumber evidence="12">7.-.-.-</ecNumber>
    </recommendedName>
    <alternativeName>
        <fullName evidence="12">Rnf electron transport complex subunit B</fullName>
    </alternativeName>
</protein>
<keyword evidence="9 12" id="KW-0408">Iron</keyword>
<evidence type="ECO:0000256" key="8">
    <source>
        <dbReference type="ARBA" id="ARBA00022982"/>
    </source>
</evidence>
<keyword evidence="5 12" id="KW-0479">Metal-binding</keyword>
<feature type="binding site" evidence="12">
    <location>
        <position position="114"/>
    </location>
    <ligand>
        <name>[4Fe-4S] cluster</name>
        <dbReference type="ChEBI" id="CHEBI:49883"/>
        <label>2</label>
    </ligand>
</feature>
<dbReference type="InterPro" id="IPR050294">
    <property type="entry name" value="RnfB_subfamily"/>
</dbReference>
<evidence type="ECO:0000256" key="11">
    <source>
        <dbReference type="ARBA" id="ARBA00023136"/>
    </source>
</evidence>
<feature type="binding site" evidence="12">
    <location>
        <position position="72"/>
    </location>
    <ligand>
        <name>[4Fe-4S] cluster</name>
        <dbReference type="ChEBI" id="CHEBI:49883"/>
        <label>1</label>
    </ligand>
</feature>
<evidence type="ECO:0000259" key="13">
    <source>
        <dbReference type="PROSITE" id="PS51379"/>
    </source>
</evidence>
<keyword evidence="3 12" id="KW-0004">4Fe-4S</keyword>
<dbReference type="InterPro" id="IPR017896">
    <property type="entry name" value="4Fe4S_Fe-S-bd"/>
</dbReference>
<dbReference type="InterPro" id="IPR010207">
    <property type="entry name" value="Elect_transpt_cplx_RnfB/RsxB"/>
</dbReference>
<evidence type="ECO:0000256" key="2">
    <source>
        <dbReference type="ARBA" id="ARBA00022475"/>
    </source>
</evidence>
<feature type="domain" description="4Fe-4S" evidence="14">
    <location>
        <begin position="31"/>
        <end position="89"/>
    </location>
</feature>
<evidence type="ECO:0000256" key="1">
    <source>
        <dbReference type="ARBA" id="ARBA00022448"/>
    </source>
</evidence>
<feature type="binding site" evidence="12">
    <location>
        <position position="48"/>
    </location>
    <ligand>
        <name>[4Fe-4S] cluster</name>
        <dbReference type="ChEBI" id="CHEBI:49883"/>
        <label>1</label>
    </ligand>
</feature>
<evidence type="ECO:0000259" key="14">
    <source>
        <dbReference type="PROSITE" id="PS51656"/>
    </source>
</evidence>
<dbReference type="NCBIfam" id="NF003475">
    <property type="entry name" value="PRK05113.1"/>
    <property type="match status" value="1"/>
</dbReference>
<comment type="function">
    <text evidence="12">Part of a membrane-bound complex that couples electron transfer with translocation of ions across the membrane.</text>
</comment>
<evidence type="ECO:0000256" key="4">
    <source>
        <dbReference type="ARBA" id="ARBA00022519"/>
    </source>
</evidence>
<dbReference type="RefSeq" id="WP_018625603.1">
    <property type="nucleotide sequence ID" value="NZ_CP140158.1"/>
</dbReference>
<feature type="binding site" evidence="12">
    <location>
        <position position="120"/>
    </location>
    <ligand>
        <name>[4Fe-4S] cluster</name>
        <dbReference type="ChEBI" id="CHEBI:49883"/>
        <label>2</label>
    </ligand>
</feature>
<feature type="binding site" evidence="12">
    <location>
        <position position="154"/>
    </location>
    <ligand>
        <name>[4Fe-4S] cluster</name>
        <dbReference type="ChEBI" id="CHEBI:49883"/>
        <label>2</label>
    </ligand>
</feature>
<feature type="domain" description="4Fe-4S ferredoxin-type" evidence="13">
    <location>
        <begin position="135"/>
        <end position="164"/>
    </location>
</feature>
<evidence type="ECO:0000313" key="16">
    <source>
        <dbReference type="Proteomes" id="UP001324185"/>
    </source>
</evidence>
<feature type="binding site" evidence="12">
    <location>
        <position position="117"/>
    </location>
    <ligand>
        <name>[4Fe-4S] cluster</name>
        <dbReference type="ChEBI" id="CHEBI:49883"/>
        <label>2</label>
    </ligand>
</feature>
<comment type="cofactor">
    <cofactor evidence="12">
        <name>[4Fe-4S] cluster</name>
        <dbReference type="ChEBI" id="CHEBI:49883"/>
    </cofactor>
    <text evidence="12">Binds 3 [4Fe-4S] clusters.</text>
</comment>
<feature type="binding site" evidence="12">
    <location>
        <position position="124"/>
    </location>
    <ligand>
        <name>[4Fe-4S] cluster</name>
        <dbReference type="ChEBI" id="CHEBI:49883"/>
        <label>3</label>
    </ligand>
</feature>
<dbReference type="InterPro" id="IPR007202">
    <property type="entry name" value="4Fe-4S_dom"/>
</dbReference>
<sequence length="195" mass="21114">MDLLVAVIILAVLGLVFGAILGFASVKFKVEGDPIVDQINDILPQTQCGQCGYPGCKPYAEAIANGDEINKCPPGGEAGVKALADLLGREVIPLDEERGEEKPPRVAYIREDECIGCTKCIQACPVDAILGAPKLMHTVIIDECTGCDLCVEPCPVDCIDMIEIPQTVSTWKWQQPDQMELNQIPIKQIFSKESS</sequence>
<dbReference type="PANTHER" id="PTHR42859">
    <property type="entry name" value="OXIDOREDUCTASE"/>
    <property type="match status" value="1"/>
</dbReference>
<dbReference type="PROSITE" id="PS51379">
    <property type="entry name" value="4FE4S_FER_2"/>
    <property type="match status" value="2"/>
</dbReference>
<dbReference type="Gene3D" id="1.10.15.40">
    <property type="entry name" value="Electron transport complex subunit B, putative Fe-S cluster"/>
    <property type="match status" value="1"/>
</dbReference>
<dbReference type="Gene3D" id="3.30.70.20">
    <property type="match status" value="1"/>
</dbReference>
<keyword evidence="2 12" id="KW-1003">Cell membrane</keyword>
<dbReference type="PROSITE" id="PS00198">
    <property type="entry name" value="4FE4S_FER_1"/>
    <property type="match status" value="1"/>
</dbReference>
<accession>A0ABZ0X2H3</accession>
<evidence type="ECO:0000256" key="10">
    <source>
        <dbReference type="ARBA" id="ARBA00023014"/>
    </source>
</evidence>
<dbReference type="Pfam" id="PF04060">
    <property type="entry name" value="FeS"/>
    <property type="match status" value="1"/>
</dbReference>
<dbReference type="PROSITE" id="PS51656">
    <property type="entry name" value="4FE4S"/>
    <property type="match status" value="1"/>
</dbReference>
<feature type="binding site" evidence="12">
    <location>
        <position position="56"/>
    </location>
    <ligand>
        <name>[4Fe-4S] cluster</name>
        <dbReference type="ChEBI" id="CHEBI:49883"/>
        <label>1</label>
    </ligand>
</feature>
<comment type="subcellular location">
    <subcellularLocation>
        <location evidence="12">Cell inner membrane</location>
    </subcellularLocation>
</comment>
<evidence type="ECO:0000313" key="15">
    <source>
        <dbReference type="EMBL" id="WQG84786.1"/>
    </source>
</evidence>
<feature type="region of interest" description="Hydrophobic" evidence="12">
    <location>
        <begin position="1"/>
        <end position="25"/>
    </location>
</feature>
<evidence type="ECO:0000256" key="3">
    <source>
        <dbReference type="ARBA" id="ARBA00022485"/>
    </source>
</evidence>
<feature type="binding site" evidence="12">
    <location>
        <position position="51"/>
    </location>
    <ligand>
        <name>[4Fe-4S] cluster</name>
        <dbReference type="ChEBI" id="CHEBI:49883"/>
        <label>1</label>
    </ligand>
</feature>
<feature type="domain" description="4Fe-4S ferredoxin-type" evidence="13">
    <location>
        <begin position="105"/>
        <end position="134"/>
    </location>
</feature>
<keyword evidence="10 12" id="KW-0411">Iron-sulfur</keyword>
<evidence type="ECO:0000256" key="5">
    <source>
        <dbReference type="ARBA" id="ARBA00022723"/>
    </source>
</evidence>
<feature type="binding site" evidence="12">
    <location>
        <position position="147"/>
    </location>
    <ligand>
        <name>[4Fe-4S] cluster</name>
        <dbReference type="ChEBI" id="CHEBI:49883"/>
        <label>3</label>
    </ligand>
</feature>
<organism evidence="15 16">
    <name type="scientific">Kangiella aquimarina</name>
    <dbReference type="NCBI Taxonomy" id="261965"/>
    <lineage>
        <taxon>Bacteria</taxon>
        <taxon>Pseudomonadati</taxon>
        <taxon>Pseudomonadota</taxon>
        <taxon>Gammaproteobacteria</taxon>
        <taxon>Kangiellales</taxon>
        <taxon>Kangiellaceae</taxon>
        <taxon>Kangiella</taxon>
    </lineage>
</organism>
<dbReference type="EC" id="7.-.-.-" evidence="12"/>
<keyword evidence="7 12" id="KW-1278">Translocase</keyword>
<dbReference type="SUPFAM" id="SSF54862">
    <property type="entry name" value="4Fe-4S ferredoxins"/>
    <property type="match status" value="1"/>
</dbReference>
<dbReference type="NCBIfam" id="TIGR01944">
    <property type="entry name" value="rnfB"/>
    <property type="match status" value="1"/>
</dbReference>
<dbReference type="HAMAP" id="MF_00463">
    <property type="entry name" value="RsxB_RnfB"/>
    <property type="match status" value="1"/>
</dbReference>
<feature type="binding site" evidence="12">
    <location>
        <position position="150"/>
    </location>
    <ligand>
        <name>[4Fe-4S] cluster</name>
        <dbReference type="ChEBI" id="CHEBI:49883"/>
        <label>3</label>
    </ligand>
</feature>
<dbReference type="PIRSF" id="PIRSF005784">
    <property type="entry name" value="Elect_transpt_RnfB"/>
    <property type="match status" value="1"/>
</dbReference>
<comment type="similarity">
    <text evidence="12">Belongs to the 4Fe4S bacterial-type ferredoxin family. RnfB subfamily.</text>
</comment>
<gene>
    <name evidence="15" type="primary">rsxB</name>
    <name evidence="12" type="synonym">rnfB</name>
    <name evidence="15" type="ORF">SR900_09965</name>
</gene>
<name>A0ABZ0X2H3_9GAMM</name>
<comment type="caution">
    <text evidence="12">Lacks conserved residue(s) required for the propagation of feature annotation.</text>
</comment>
<feature type="binding site" evidence="12">
    <location>
        <position position="144"/>
    </location>
    <ligand>
        <name>[4Fe-4S] cluster</name>
        <dbReference type="ChEBI" id="CHEBI:49883"/>
        <label>3</label>
    </ligand>
</feature>
<dbReference type="Pfam" id="PF14697">
    <property type="entry name" value="Fer4_21"/>
    <property type="match status" value="1"/>
</dbReference>
<proteinExistence type="inferred from homology"/>
<keyword evidence="11 12" id="KW-0472">Membrane</keyword>